<dbReference type="EC" id="2.3.1.267" evidence="5"/>
<gene>
    <name evidence="5" type="ORF">J2X19_001384</name>
</gene>
<evidence type="ECO:0000313" key="6">
    <source>
        <dbReference type="Proteomes" id="UP001180487"/>
    </source>
</evidence>
<evidence type="ECO:0000256" key="3">
    <source>
        <dbReference type="ARBA" id="ARBA00038502"/>
    </source>
</evidence>
<dbReference type="PANTHER" id="PTHR43792">
    <property type="entry name" value="GNAT FAMILY, PUTATIVE (AFU_ORTHOLOGUE AFUA_3G00765)-RELATED-RELATED"/>
    <property type="match status" value="1"/>
</dbReference>
<dbReference type="PANTHER" id="PTHR43792:SF8">
    <property type="entry name" value="[RIBOSOMAL PROTEIN US5]-ALANINE N-ACETYLTRANSFERASE"/>
    <property type="match status" value="1"/>
</dbReference>
<protein>
    <submittedName>
        <fullName evidence="5">Ribosomal-protein-alanine N-acetyltransferase</fullName>
        <ecNumber evidence="5">2.3.1.267</ecNumber>
    </submittedName>
</protein>
<comment type="caution">
    <text evidence="5">The sequence shown here is derived from an EMBL/GenBank/DDBJ whole genome shotgun (WGS) entry which is preliminary data.</text>
</comment>
<organism evidence="5 6">
    <name type="scientific">Rhodoferax ferrireducens</name>
    <dbReference type="NCBI Taxonomy" id="192843"/>
    <lineage>
        <taxon>Bacteria</taxon>
        <taxon>Pseudomonadati</taxon>
        <taxon>Pseudomonadota</taxon>
        <taxon>Betaproteobacteria</taxon>
        <taxon>Burkholderiales</taxon>
        <taxon>Comamonadaceae</taxon>
        <taxon>Rhodoferax</taxon>
    </lineage>
</organism>
<evidence type="ECO:0000259" key="4">
    <source>
        <dbReference type="PROSITE" id="PS51186"/>
    </source>
</evidence>
<evidence type="ECO:0000256" key="2">
    <source>
        <dbReference type="ARBA" id="ARBA00023315"/>
    </source>
</evidence>
<dbReference type="InterPro" id="IPR016181">
    <property type="entry name" value="Acyl_CoA_acyltransferase"/>
</dbReference>
<proteinExistence type="inferred from homology"/>
<accession>A0ABU2C5Z2</accession>
<dbReference type="Proteomes" id="UP001180487">
    <property type="component" value="Unassembled WGS sequence"/>
</dbReference>
<dbReference type="EMBL" id="JAVDXT010000001">
    <property type="protein sequence ID" value="MDR7376726.1"/>
    <property type="molecule type" value="Genomic_DNA"/>
</dbReference>
<dbReference type="InterPro" id="IPR000182">
    <property type="entry name" value="GNAT_dom"/>
</dbReference>
<dbReference type="InterPro" id="IPR051531">
    <property type="entry name" value="N-acetyltransferase"/>
</dbReference>
<keyword evidence="2 5" id="KW-0012">Acyltransferase</keyword>
<dbReference type="GO" id="GO:0008999">
    <property type="term" value="F:protein-N-terminal-alanine acetyltransferase activity"/>
    <property type="evidence" value="ECO:0007669"/>
    <property type="project" value="UniProtKB-EC"/>
</dbReference>
<dbReference type="Pfam" id="PF13302">
    <property type="entry name" value="Acetyltransf_3"/>
    <property type="match status" value="1"/>
</dbReference>
<keyword evidence="6" id="KW-1185">Reference proteome</keyword>
<sequence>MSSHISIRPPSASDEALFLAAARRSQALHRPWTHAPATPVEFRAYMERMQQPENCAHMVCYGDTESIAGVINVTNIVMGSFRSGYLGYYVFAGYERQGFMRAGLLATVRHAFKVLKLHRLEANIQPANTASIALVASCGFLKEGYSPRYLKIAGRWRDHERWAITAKQ</sequence>
<dbReference type="PROSITE" id="PS51186">
    <property type="entry name" value="GNAT"/>
    <property type="match status" value="1"/>
</dbReference>
<dbReference type="Gene3D" id="3.40.630.30">
    <property type="match status" value="1"/>
</dbReference>
<reference evidence="5 6" key="1">
    <citation type="submission" date="2023-07" db="EMBL/GenBank/DDBJ databases">
        <title>Sorghum-associated microbial communities from plants grown in Nebraska, USA.</title>
        <authorList>
            <person name="Schachtman D."/>
        </authorList>
    </citation>
    <scope>NUCLEOTIDE SEQUENCE [LARGE SCALE GENOMIC DNA]</scope>
    <source>
        <strain evidence="5 6">BE313</strain>
    </source>
</reference>
<keyword evidence="1 5" id="KW-0808">Transferase</keyword>
<feature type="domain" description="N-acetyltransferase" evidence="4">
    <location>
        <begin position="5"/>
        <end position="167"/>
    </location>
</feature>
<name>A0ABU2C5Z2_9BURK</name>
<comment type="similarity">
    <text evidence="3">Belongs to the acetyltransferase family. RimJ subfamily.</text>
</comment>
<dbReference type="SUPFAM" id="SSF55729">
    <property type="entry name" value="Acyl-CoA N-acyltransferases (Nat)"/>
    <property type="match status" value="1"/>
</dbReference>
<dbReference type="RefSeq" id="WP_310371870.1">
    <property type="nucleotide sequence ID" value="NZ_JAVDXT010000001.1"/>
</dbReference>
<evidence type="ECO:0000256" key="1">
    <source>
        <dbReference type="ARBA" id="ARBA00022679"/>
    </source>
</evidence>
<evidence type="ECO:0000313" key="5">
    <source>
        <dbReference type="EMBL" id="MDR7376726.1"/>
    </source>
</evidence>